<dbReference type="Pfam" id="PF08388">
    <property type="entry name" value="GIIM"/>
    <property type="match status" value="1"/>
</dbReference>
<organism evidence="2">
    <name type="scientific">Bradyrhizobium barranii subsp. barranii</name>
    <dbReference type="NCBI Taxonomy" id="2823807"/>
    <lineage>
        <taxon>Bacteria</taxon>
        <taxon>Pseudomonadati</taxon>
        <taxon>Pseudomonadota</taxon>
        <taxon>Alphaproteobacteria</taxon>
        <taxon>Hyphomicrobiales</taxon>
        <taxon>Nitrobacteraceae</taxon>
        <taxon>Bradyrhizobium</taxon>
        <taxon>Bradyrhizobium barranii</taxon>
    </lineage>
</organism>
<dbReference type="KEGG" id="bban:J4G43_052515"/>
<dbReference type="EMBL" id="CP086137">
    <property type="protein sequence ID" value="UEM18085.1"/>
    <property type="molecule type" value="Genomic_DNA"/>
</dbReference>
<geneLocation type="plasmid" evidence="3 4">
    <name>pBb144S4a</name>
</geneLocation>
<evidence type="ECO:0000259" key="1">
    <source>
        <dbReference type="Pfam" id="PF08388"/>
    </source>
</evidence>
<evidence type="ECO:0000313" key="2">
    <source>
        <dbReference type="EMBL" id="MBO1869361.1"/>
    </source>
</evidence>
<dbReference type="RefSeq" id="WP_208089818.1">
    <property type="nucleotide sequence ID" value="NZ_CP086137.1"/>
</dbReference>
<sequence length="113" mass="13686">MPLTPRQRLRSIRQTIRSWRLGSTRNHWRLEELAKLIDPVVQGWLNYYGRFYRTECVNVLRHVNDALARWTRRKYKRLKGRKVASVYWLGRLAQRDPNLLYLWRVGIRPAAGR</sequence>
<dbReference type="InterPro" id="IPR013597">
    <property type="entry name" value="Mat_intron_G2"/>
</dbReference>
<keyword evidence="3" id="KW-0614">Plasmid</keyword>
<reference evidence="2" key="1">
    <citation type="submission" date="2021-03" db="EMBL/GenBank/DDBJ databases">
        <title>Whole Genome Sequence of Bradyrhizobium sp. Strain 144S4.</title>
        <authorList>
            <person name="Bromfield E.S.P."/>
            <person name="Cloutier S."/>
        </authorList>
    </citation>
    <scope>NUCLEOTIDE SEQUENCE [LARGE SCALE GENOMIC DNA]</scope>
    <source>
        <strain evidence="2">144S4</strain>
    </source>
</reference>
<evidence type="ECO:0000313" key="3">
    <source>
        <dbReference type="EMBL" id="UEM18085.1"/>
    </source>
</evidence>
<dbReference type="EMBL" id="JAGEMI010000004">
    <property type="protein sequence ID" value="MBO1869361.1"/>
    <property type="molecule type" value="Genomic_DNA"/>
</dbReference>
<reference evidence="3 4" key="2">
    <citation type="journal article" date="2022" name="Int. J. Syst. Evol. Microbiol.">
        <title>Strains of Bradyrhizobium barranii sp. nov. associated with legumes native to Canada are symbionts of soybeans and belong to different subspecies (subsp. barranii subsp. nov. and subsp. apii subsp. nov.) and symbiovars (sv. glycinearum and sv. septentrionale).</title>
        <authorList>
            <person name="Bromfield E.S.P."/>
            <person name="Cloutier S."/>
            <person name="Wasai-Hara S."/>
            <person name="Minamisawa K."/>
        </authorList>
    </citation>
    <scope>NUCLEOTIDE SEQUENCE [LARGE SCALE GENOMIC DNA]</scope>
    <source>
        <strain evidence="3 4">144S4</strain>
        <plasmid evidence="4">pBb144S4a</plasmid>
    </source>
</reference>
<feature type="domain" description="Group II intron maturase-specific" evidence="1">
    <location>
        <begin position="10"/>
        <end position="88"/>
    </location>
</feature>
<evidence type="ECO:0000313" key="4">
    <source>
        <dbReference type="Proteomes" id="UP000664702"/>
    </source>
</evidence>
<gene>
    <name evidence="3" type="ORF">J4G43_052515</name>
    <name evidence="2" type="ORF">J4G43_54380</name>
</gene>
<proteinExistence type="predicted"/>
<protein>
    <recommendedName>
        <fullName evidence="1">Group II intron maturase-specific domain-containing protein</fullName>
    </recommendedName>
</protein>
<accession>A0A939MGJ5</accession>
<dbReference type="Proteomes" id="UP000664702">
    <property type="component" value="Plasmid pBb144S4a"/>
</dbReference>
<dbReference type="AlphaFoldDB" id="A0A939MGJ5"/>
<name>A0A939MGJ5_9BRAD</name>